<dbReference type="Proteomes" id="UP001066276">
    <property type="component" value="Chromosome 2_1"/>
</dbReference>
<comment type="caution">
    <text evidence="2">The sequence shown here is derived from an EMBL/GenBank/DDBJ whole genome shotgun (WGS) entry which is preliminary data.</text>
</comment>
<organism evidence="2 3">
    <name type="scientific">Pleurodeles waltl</name>
    <name type="common">Iberian ribbed newt</name>
    <dbReference type="NCBI Taxonomy" id="8319"/>
    <lineage>
        <taxon>Eukaryota</taxon>
        <taxon>Metazoa</taxon>
        <taxon>Chordata</taxon>
        <taxon>Craniata</taxon>
        <taxon>Vertebrata</taxon>
        <taxon>Euteleostomi</taxon>
        <taxon>Amphibia</taxon>
        <taxon>Batrachia</taxon>
        <taxon>Caudata</taxon>
        <taxon>Salamandroidea</taxon>
        <taxon>Salamandridae</taxon>
        <taxon>Pleurodelinae</taxon>
        <taxon>Pleurodeles</taxon>
    </lineage>
</organism>
<keyword evidence="1" id="KW-0472">Membrane</keyword>
<name>A0AAV7VNW1_PLEWA</name>
<gene>
    <name evidence="2" type="ORF">NDU88_006070</name>
</gene>
<dbReference type="AlphaFoldDB" id="A0AAV7VNW1"/>
<keyword evidence="3" id="KW-1185">Reference proteome</keyword>
<feature type="transmembrane region" description="Helical" evidence="1">
    <location>
        <begin position="20"/>
        <end position="46"/>
    </location>
</feature>
<evidence type="ECO:0000313" key="3">
    <source>
        <dbReference type="Proteomes" id="UP001066276"/>
    </source>
</evidence>
<feature type="transmembrane region" description="Helical" evidence="1">
    <location>
        <begin position="103"/>
        <end position="123"/>
    </location>
</feature>
<evidence type="ECO:0000256" key="1">
    <source>
        <dbReference type="SAM" id="Phobius"/>
    </source>
</evidence>
<keyword evidence="1" id="KW-1133">Transmembrane helix</keyword>
<evidence type="ECO:0000313" key="2">
    <source>
        <dbReference type="EMBL" id="KAJ1202270.1"/>
    </source>
</evidence>
<proteinExistence type="predicted"/>
<dbReference type="EMBL" id="JANPWB010000003">
    <property type="protein sequence ID" value="KAJ1202270.1"/>
    <property type="molecule type" value="Genomic_DNA"/>
</dbReference>
<reference evidence="2" key="1">
    <citation type="journal article" date="2022" name="bioRxiv">
        <title>Sequencing and chromosome-scale assembly of the giantPleurodeles waltlgenome.</title>
        <authorList>
            <person name="Brown T."/>
            <person name="Elewa A."/>
            <person name="Iarovenko S."/>
            <person name="Subramanian E."/>
            <person name="Araus A.J."/>
            <person name="Petzold A."/>
            <person name="Susuki M."/>
            <person name="Suzuki K.-i.T."/>
            <person name="Hayashi T."/>
            <person name="Toyoda A."/>
            <person name="Oliveira C."/>
            <person name="Osipova E."/>
            <person name="Leigh N.D."/>
            <person name="Simon A."/>
            <person name="Yun M.H."/>
        </authorList>
    </citation>
    <scope>NUCLEOTIDE SEQUENCE</scope>
    <source>
        <strain evidence="2">20211129_DDA</strain>
        <tissue evidence="2">Liver</tissue>
    </source>
</reference>
<sequence length="124" mass="13240">MSYLPGLDDCCLACFPKVCWAYSGGAATFFPLAVVSMAMAAGRALFCQGVVLRDSVVGWEVAGSRLEPALPPRRCAVELFFGVLFDEVPVLGFPCLVLRSPQLAFSGVVVPLVLLFLALSRVVL</sequence>
<keyword evidence="1" id="KW-0812">Transmembrane</keyword>
<protein>
    <submittedName>
        <fullName evidence="2">Uncharacterized protein</fullName>
    </submittedName>
</protein>
<accession>A0AAV7VNW1</accession>